<comment type="caution">
    <text evidence="1">The sequence shown here is derived from an EMBL/GenBank/DDBJ whole genome shotgun (WGS) entry which is preliminary data.</text>
</comment>
<protein>
    <submittedName>
        <fullName evidence="1">Phenylacetate--CoA ligase family protein</fullName>
    </submittedName>
</protein>
<name>A0AAW4WK92_9FIRM</name>
<dbReference type="Proteomes" id="UP001198893">
    <property type="component" value="Unassembled WGS sequence"/>
</dbReference>
<dbReference type="RefSeq" id="WP_118544448.1">
    <property type="nucleotide sequence ID" value="NZ_JAJEQW010000011.1"/>
</dbReference>
<dbReference type="GO" id="GO:0016874">
    <property type="term" value="F:ligase activity"/>
    <property type="evidence" value="ECO:0007669"/>
    <property type="project" value="UniProtKB-KW"/>
</dbReference>
<dbReference type="Gene3D" id="3.40.50.12780">
    <property type="entry name" value="N-terminal domain of ligase-like"/>
    <property type="match status" value="1"/>
</dbReference>
<organism evidence="1 2">
    <name type="scientific">Roseburia amylophila</name>
    <dbReference type="NCBI Taxonomy" id="2981794"/>
    <lineage>
        <taxon>Bacteria</taxon>
        <taxon>Bacillati</taxon>
        <taxon>Bacillota</taxon>
        <taxon>Clostridia</taxon>
        <taxon>Lachnospirales</taxon>
        <taxon>Lachnospiraceae</taxon>
        <taxon>Roseburia</taxon>
    </lineage>
</organism>
<dbReference type="PANTHER" id="PTHR36932:SF1">
    <property type="entry name" value="CAPSULAR POLYSACCHARIDE BIOSYNTHESIS PROTEIN"/>
    <property type="match status" value="1"/>
</dbReference>
<keyword evidence="1" id="KW-0436">Ligase</keyword>
<accession>A0AAW4WK92</accession>
<sequence length="454" mass="52915">MLHKVLSWFVLHFTGNRGAKGLRYSGQLKTYNYLKKMQWNVMEENINIQKRKLYDIVIFSIEHVPYYRELGFKKEDFSKATIFDDIKKFPILTKDIIRREGKKMYPDIPIRDWTFENVSGGTTGEPVKFRHSGKFFETDQGAKLLFDEWSGRKIGDYQIRLWGSERDIVSGKKDWMNKIYRWMRNEVFLNTFVMSEDVIKKYINVINETKPKMILAYVQSIMEIVKYANLNHIEMYSPRGIMTSAGTLDEQMLEEIQKVFKCPVLNRYGSREMGDMACSCNKNEGLHINTFVSYIEVLDGNYESCNLDEEGQLIVSLLSDYSMPIIRYAIGDRGALSSKTCTCGRGLPMLKCVTGRIIDFFKTMDGRIVYGDYFTHLFYPCTNVKQFQVIQDAIDHILVKLVFFDKDVDNKGFYFEKENEIKKAMGEGTKVDFKIVDDIPVSKSGKRIYTICQI</sequence>
<gene>
    <name evidence="1" type="ORF">LKD47_10560</name>
</gene>
<dbReference type="EMBL" id="JAJEQW010000011">
    <property type="protein sequence ID" value="MCC2242738.1"/>
    <property type="molecule type" value="Genomic_DNA"/>
</dbReference>
<dbReference type="SUPFAM" id="SSF56801">
    <property type="entry name" value="Acetyl-CoA synthetase-like"/>
    <property type="match status" value="1"/>
</dbReference>
<dbReference type="InterPro" id="IPR053158">
    <property type="entry name" value="CapK_Type1_Caps_Biosynth"/>
</dbReference>
<reference evidence="1" key="1">
    <citation type="submission" date="2021-10" db="EMBL/GenBank/DDBJ databases">
        <title>Anaerobic single-cell dispensing facilitates the cultivation of human gut bacteria.</title>
        <authorList>
            <person name="Afrizal A."/>
        </authorList>
    </citation>
    <scope>NUCLEOTIDE SEQUENCE</scope>
    <source>
        <strain evidence="1">CLA-AA-H204</strain>
    </source>
</reference>
<dbReference type="PANTHER" id="PTHR36932">
    <property type="entry name" value="CAPSULAR POLYSACCHARIDE BIOSYNTHESIS PROTEIN"/>
    <property type="match status" value="1"/>
</dbReference>
<evidence type="ECO:0000313" key="2">
    <source>
        <dbReference type="Proteomes" id="UP001198893"/>
    </source>
</evidence>
<dbReference type="AlphaFoldDB" id="A0AAW4WK92"/>
<proteinExistence type="predicted"/>
<evidence type="ECO:0000313" key="1">
    <source>
        <dbReference type="EMBL" id="MCC2242738.1"/>
    </source>
</evidence>
<dbReference type="InterPro" id="IPR042099">
    <property type="entry name" value="ANL_N_sf"/>
</dbReference>